<feature type="compositionally biased region" description="Pro residues" evidence="1">
    <location>
        <begin position="54"/>
        <end position="63"/>
    </location>
</feature>
<gene>
    <name evidence="2" type="ORF">HETIRDRAFT_324375</name>
</gene>
<accession>W4JZA2</accession>
<protein>
    <submittedName>
        <fullName evidence="2">Uncharacterized protein</fullName>
    </submittedName>
</protein>
<dbReference type="PANTHER" id="PTHR28360:SF1">
    <property type="entry name" value="DYNACTIN SUBUNIT 3"/>
    <property type="match status" value="1"/>
</dbReference>
<proteinExistence type="predicted"/>
<dbReference type="EMBL" id="KI925461">
    <property type="protein sequence ID" value="ETW78779.1"/>
    <property type="molecule type" value="Genomic_DNA"/>
</dbReference>
<feature type="region of interest" description="Disordered" evidence="1">
    <location>
        <begin position="1"/>
        <end position="64"/>
    </location>
</feature>
<evidence type="ECO:0000313" key="3">
    <source>
        <dbReference type="Proteomes" id="UP000030671"/>
    </source>
</evidence>
<dbReference type="GO" id="GO:0061640">
    <property type="term" value="P:cytoskeleton-dependent cytokinesis"/>
    <property type="evidence" value="ECO:0007669"/>
    <property type="project" value="InterPro"/>
</dbReference>
<dbReference type="Proteomes" id="UP000030671">
    <property type="component" value="Unassembled WGS sequence"/>
</dbReference>
<evidence type="ECO:0000256" key="1">
    <source>
        <dbReference type="SAM" id="MobiDB-lite"/>
    </source>
</evidence>
<keyword evidence="3" id="KW-1185">Reference proteome</keyword>
<evidence type="ECO:0000313" key="2">
    <source>
        <dbReference type="EMBL" id="ETW78779.1"/>
    </source>
</evidence>
<dbReference type="Pfam" id="PF07426">
    <property type="entry name" value="Dynactin_p22"/>
    <property type="match status" value="1"/>
</dbReference>
<dbReference type="InParanoid" id="W4JZA2"/>
<reference evidence="2 3" key="1">
    <citation type="journal article" date="2012" name="New Phytol.">
        <title>Insight into trade-off between wood decay and parasitism from the genome of a fungal forest pathogen.</title>
        <authorList>
            <person name="Olson A."/>
            <person name="Aerts A."/>
            <person name="Asiegbu F."/>
            <person name="Belbahri L."/>
            <person name="Bouzid O."/>
            <person name="Broberg A."/>
            <person name="Canback B."/>
            <person name="Coutinho P.M."/>
            <person name="Cullen D."/>
            <person name="Dalman K."/>
            <person name="Deflorio G."/>
            <person name="van Diepen L.T."/>
            <person name="Dunand C."/>
            <person name="Duplessis S."/>
            <person name="Durling M."/>
            <person name="Gonthier P."/>
            <person name="Grimwood J."/>
            <person name="Fossdal C.G."/>
            <person name="Hansson D."/>
            <person name="Henrissat B."/>
            <person name="Hietala A."/>
            <person name="Himmelstrand K."/>
            <person name="Hoffmeister D."/>
            <person name="Hogberg N."/>
            <person name="James T.Y."/>
            <person name="Karlsson M."/>
            <person name="Kohler A."/>
            <person name="Kues U."/>
            <person name="Lee Y.H."/>
            <person name="Lin Y.C."/>
            <person name="Lind M."/>
            <person name="Lindquist E."/>
            <person name="Lombard V."/>
            <person name="Lucas S."/>
            <person name="Lunden K."/>
            <person name="Morin E."/>
            <person name="Murat C."/>
            <person name="Park J."/>
            <person name="Raffaello T."/>
            <person name="Rouze P."/>
            <person name="Salamov A."/>
            <person name="Schmutz J."/>
            <person name="Solheim H."/>
            <person name="Stahlberg J."/>
            <person name="Velez H."/>
            <person name="de Vries R.P."/>
            <person name="Wiebenga A."/>
            <person name="Woodward S."/>
            <person name="Yakovlev I."/>
            <person name="Garbelotto M."/>
            <person name="Martin F."/>
            <person name="Grigoriev I.V."/>
            <person name="Stenlid J."/>
        </authorList>
    </citation>
    <scope>NUCLEOTIDE SEQUENCE [LARGE SCALE GENOMIC DNA]</scope>
    <source>
        <strain evidence="2 3">TC 32-1</strain>
    </source>
</reference>
<dbReference type="InterPro" id="IPR009991">
    <property type="entry name" value="DCTN3"/>
</dbReference>
<dbReference type="OrthoDB" id="16729at2759"/>
<dbReference type="GeneID" id="20671048"/>
<dbReference type="AlphaFoldDB" id="W4JZA2"/>
<dbReference type="GO" id="GO:0005869">
    <property type="term" value="C:dynactin complex"/>
    <property type="evidence" value="ECO:0007669"/>
    <property type="project" value="InterPro"/>
</dbReference>
<organism evidence="2 3">
    <name type="scientific">Heterobasidion irregulare (strain TC 32-1)</name>
    <dbReference type="NCBI Taxonomy" id="747525"/>
    <lineage>
        <taxon>Eukaryota</taxon>
        <taxon>Fungi</taxon>
        <taxon>Dikarya</taxon>
        <taxon>Basidiomycota</taxon>
        <taxon>Agaricomycotina</taxon>
        <taxon>Agaricomycetes</taxon>
        <taxon>Russulales</taxon>
        <taxon>Bondarzewiaceae</taxon>
        <taxon>Heterobasidion</taxon>
        <taxon>Heterobasidion annosum species complex</taxon>
    </lineage>
</organism>
<sequence>MIGSVFLGDVQRHRLLSGSTPPSSPPPPSLSPSSTAAQPFPSEVYESPKQSPVTIPPRPPPTIEPVQSLELRLRWLEALLYGVKPEKTVNHHRRGSPGTHDKAHGLKNGETLMRSTEELQRKLNTVVEGNDGLRRFMSHYEQHASLLTPAFALSGTLPTSPPAYQNMSPSELEAFLAELEPDIRAADRDMREIEMLEKKGVTGAGKLPDYEALQPRLEALLQKHREDLELASALETRIAALMRNYANQVDVLSELFVEWDGTLRDAEDKVTLSERDREERIRLGYE</sequence>
<dbReference type="KEGG" id="hir:HETIRDRAFT_324375"/>
<dbReference type="RefSeq" id="XP_009549089.1">
    <property type="nucleotide sequence ID" value="XM_009550794.1"/>
</dbReference>
<dbReference type="STRING" id="747525.W4JZA2"/>
<dbReference type="eggNOG" id="ENOG502S7P7">
    <property type="taxonomic scope" value="Eukaryota"/>
</dbReference>
<dbReference type="PANTHER" id="PTHR28360">
    <property type="entry name" value="DYNACTIN SUBUNIT 3"/>
    <property type="match status" value="1"/>
</dbReference>
<dbReference type="HOGENOM" id="CLU_052861_0_0_1"/>
<feature type="region of interest" description="Disordered" evidence="1">
    <location>
        <begin position="87"/>
        <end position="106"/>
    </location>
</feature>
<name>W4JZA2_HETIT</name>